<dbReference type="Proteomes" id="UP001055336">
    <property type="component" value="Chromosome"/>
</dbReference>
<keyword evidence="5" id="KW-1185">Reference proteome</keyword>
<organism evidence="4 5">
    <name type="scientific">Mycobacterium paraterrae</name>
    <dbReference type="NCBI Taxonomy" id="577492"/>
    <lineage>
        <taxon>Bacteria</taxon>
        <taxon>Bacillati</taxon>
        <taxon>Actinomycetota</taxon>
        <taxon>Actinomycetes</taxon>
        <taxon>Mycobacteriales</taxon>
        <taxon>Mycobacteriaceae</taxon>
        <taxon>Mycobacterium</taxon>
    </lineage>
</organism>
<sequence>MDFVSCPPEINSARMYTGAGSEPLLAAARAWGALADELHSAADSYQAVTTELTTGSWLGAASASMSAASSSYAAWLRVTAARAEHSCLQAKSAAAAYQTALSATVPPPMVAANRSELLTLVATNLLGENSQAIAATEAEYAEMWAQDLEAMYGYAASSASSTVLPPFDPPPQTTNPTGLVEQAAGELSGAVEGTAQQAFSAASSALPSAGEAELLALVADFFTVVLAVPAFYSLFVAVPANVVGIIGFPVALVGTGVGLHTDEIVSGWNGEEPYPSTDPAPVEPFPAPLLNLPAGTVPARSIEAGVSEARVIGGLSVPPTWAAGTPEVRPVAYTLPGTVAAAAVPAAEVGFGGTLGEMALAGMAGRIMADAVGAGAGKAAQGARAALGVRPTTGDDETASQEGHRAVVTGVAAELREFAKLVDEGLLTNDEYLRQKKRLLGL</sequence>
<evidence type="ECO:0000256" key="1">
    <source>
        <dbReference type="ARBA" id="ARBA00010652"/>
    </source>
</evidence>
<comment type="similarity">
    <text evidence="1">Belongs to the mycobacterial PPE family.</text>
</comment>
<dbReference type="RefSeq" id="WP_240262988.1">
    <property type="nucleotide sequence ID" value="NZ_CP092488.2"/>
</dbReference>
<dbReference type="Pfam" id="PF12484">
    <property type="entry name" value="PPE-SVP"/>
    <property type="match status" value="1"/>
</dbReference>
<accession>A0ABY3VP65</accession>
<dbReference type="Gene3D" id="1.20.1260.20">
    <property type="entry name" value="PPE superfamily"/>
    <property type="match status" value="1"/>
</dbReference>
<gene>
    <name evidence="4" type="ORF">MKK62_08270</name>
</gene>
<dbReference type="Pfam" id="PF00823">
    <property type="entry name" value="PPE"/>
    <property type="match status" value="1"/>
</dbReference>
<evidence type="ECO:0000313" key="5">
    <source>
        <dbReference type="Proteomes" id="UP001055336"/>
    </source>
</evidence>
<feature type="domain" description="PPE" evidence="2">
    <location>
        <begin position="2"/>
        <end position="162"/>
    </location>
</feature>
<name>A0ABY3VP65_9MYCO</name>
<dbReference type="InterPro" id="IPR038332">
    <property type="entry name" value="PPE_sf"/>
</dbReference>
<evidence type="ECO:0000313" key="4">
    <source>
        <dbReference type="EMBL" id="UMB71236.1"/>
    </source>
</evidence>
<dbReference type="InterPro" id="IPR022171">
    <property type="entry name" value="PPE_C"/>
</dbReference>
<dbReference type="PANTHER" id="PTHR46766">
    <property type="entry name" value="GLUTAMINE-RICH PROTEIN 2"/>
    <property type="match status" value="1"/>
</dbReference>
<reference evidence="4" key="1">
    <citation type="submission" date="2022-08" db="EMBL/GenBank/DDBJ databases">
        <title>Whole genome sequencing of non-tuberculosis mycobacteria type-strains.</title>
        <authorList>
            <person name="Igarashi Y."/>
            <person name="Osugi A."/>
            <person name="Mitarai S."/>
        </authorList>
    </citation>
    <scope>NUCLEOTIDE SEQUENCE</scope>
    <source>
        <strain evidence="4">DSM 45127</strain>
    </source>
</reference>
<dbReference type="SUPFAM" id="SSF140459">
    <property type="entry name" value="PE/PPE dimer-like"/>
    <property type="match status" value="1"/>
</dbReference>
<protein>
    <submittedName>
        <fullName evidence="4">PPE domain-containing protein</fullName>
    </submittedName>
</protein>
<dbReference type="PANTHER" id="PTHR46766:SF1">
    <property type="entry name" value="GLUTAMINE-RICH PROTEIN 2"/>
    <property type="match status" value="1"/>
</dbReference>
<proteinExistence type="inferred from homology"/>
<dbReference type="EMBL" id="CP092488">
    <property type="protein sequence ID" value="UMB71236.1"/>
    <property type="molecule type" value="Genomic_DNA"/>
</dbReference>
<evidence type="ECO:0000259" key="2">
    <source>
        <dbReference type="Pfam" id="PF00823"/>
    </source>
</evidence>
<dbReference type="InterPro" id="IPR000030">
    <property type="entry name" value="PPE_dom"/>
</dbReference>
<evidence type="ECO:0000259" key="3">
    <source>
        <dbReference type="Pfam" id="PF12484"/>
    </source>
</evidence>
<feature type="domain" description="PPE family C-terminal" evidence="3">
    <location>
        <begin position="304"/>
        <end position="392"/>
    </location>
</feature>